<protein>
    <submittedName>
        <fullName evidence="6">3-keto-5-aminohexanoate cleavage protein</fullName>
    </submittedName>
</protein>
<dbReference type="EMBL" id="JAHQXF010000002">
    <property type="protein sequence ID" value="MBV0925411.1"/>
    <property type="molecule type" value="Genomic_DNA"/>
</dbReference>
<evidence type="ECO:0000256" key="2">
    <source>
        <dbReference type="ARBA" id="ARBA00022679"/>
    </source>
</evidence>
<dbReference type="Gene3D" id="3.20.20.70">
    <property type="entry name" value="Aldolase class I"/>
    <property type="match status" value="1"/>
</dbReference>
<evidence type="ECO:0000313" key="7">
    <source>
        <dbReference type="Proteomes" id="UP000766550"/>
    </source>
</evidence>
<feature type="region of interest" description="Disordered" evidence="5">
    <location>
        <begin position="268"/>
        <end position="288"/>
    </location>
</feature>
<comment type="caution">
    <text evidence="6">The sequence shown here is derived from an EMBL/GenBank/DDBJ whole genome shotgun (WGS) entry which is preliminary data.</text>
</comment>
<keyword evidence="7" id="KW-1185">Reference proteome</keyword>
<gene>
    <name evidence="6" type="ORF">KTS45_14485</name>
</gene>
<evidence type="ECO:0000256" key="3">
    <source>
        <dbReference type="ARBA" id="ARBA00022723"/>
    </source>
</evidence>
<accession>A0A8J7YB72</accession>
<dbReference type="AlphaFoldDB" id="A0A8J7YB72"/>
<name>A0A8J7YB72_9EURY</name>
<dbReference type="Pfam" id="PF05853">
    <property type="entry name" value="BKACE"/>
    <property type="match status" value="1"/>
</dbReference>
<dbReference type="RefSeq" id="WP_162318237.1">
    <property type="nucleotide sequence ID" value="NZ_JAHQXF010000002.1"/>
</dbReference>
<sequence>MSYDDYHRRKKVILTVATTGAIHGKNVNPNLPEQPEEIARQVAACEELGASIAHVHGRNEHGENDASRLQEVNDAIREHCDDIIIQNTTGGQSPYEKRVAGIRTDPPPEMASLDMGPFKRDKHIITNHTRNNIERLAVEMRAKGIKPEMEVFNSGQLAEVKRLIDEGLVEEPPYVNLIFGGSFTPARPRNLINMVDNLPENAEWNVLAVGPHQLPLTTMAVLLGGHVRIGMEDNLYYRRGEKAASNQQLVARTVEILDRLDREIATPEEAREMLGMPKKQVERPADGD</sequence>
<dbReference type="GO" id="GO:0043720">
    <property type="term" value="F:3-keto-5-aminohexanoate cleavage activity"/>
    <property type="evidence" value="ECO:0007669"/>
    <property type="project" value="InterPro"/>
</dbReference>
<keyword evidence="2" id="KW-0808">Transferase</keyword>
<organism evidence="6 7">
    <name type="scientific">Haloarcula limicola</name>
    <dbReference type="NCBI Taxonomy" id="1429915"/>
    <lineage>
        <taxon>Archaea</taxon>
        <taxon>Methanobacteriati</taxon>
        <taxon>Methanobacteriota</taxon>
        <taxon>Stenosarchaea group</taxon>
        <taxon>Halobacteria</taxon>
        <taxon>Halobacteriales</taxon>
        <taxon>Haloarculaceae</taxon>
        <taxon>Haloarcula</taxon>
    </lineage>
</organism>
<dbReference type="PANTHER" id="PTHR37418:SF2">
    <property type="entry name" value="3-KETO-5-AMINOHEXANOATE CLEAVAGE ENZYME"/>
    <property type="match status" value="1"/>
</dbReference>
<evidence type="ECO:0000256" key="4">
    <source>
        <dbReference type="ARBA" id="ARBA00022833"/>
    </source>
</evidence>
<reference evidence="6 7" key="1">
    <citation type="submission" date="2021-06" db="EMBL/GenBank/DDBJ databases">
        <title>New haloarchaea isolates fom saline soil.</title>
        <authorList>
            <person name="Duran-Viseras A."/>
            <person name="Sanchez-Porro C.S."/>
            <person name="Ventosa A."/>
        </authorList>
    </citation>
    <scope>NUCLEOTIDE SEQUENCE [LARGE SCALE GENOMIC DNA]</scope>
    <source>
        <strain evidence="6 7">JCM 183640</strain>
    </source>
</reference>
<evidence type="ECO:0000256" key="1">
    <source>
        <dbReference type="ARBA" id="ARBA00001947"/>
    </source>
</evidence>
<comment type="cofactor">
    <cofactor evidence="1">
        <name>Zn(2+)</name>
        <dbReference type="ChEBI" id="CHEBI:29105"/>
    </cofactor>
</comment>
<dbReference type="Proteomes" id="UP000766550">
    <property type="component" value="Unassembled WGS sequence"/>
</dbReference>
<evidence type="ECO:0000256" key="5">
    <source>
        <dbReference type="SAM" id="MobiDB-lite"/>
    </source>
</evidence>
<dbReference type="InterPro" id="IPR013785">
    <property type="entry name" value="Aldolase_TIM"/>
</dbReference>
<feature type="compositionally biased region" description="Basic and acidic residues" evidence="5">
    <location>
        <begin position="279"/>
        <end position="288"/>
    </location>
</feature>
<keyword evidence="3" id="KW-0479">Metal-binding</keyword>
<proteinExistence type="predicted"/>
<evidence type="ECO:0000313" key="6">
    <source>
        <dbReference type="EMBL" id="MBV0925411.1"/>
    </source>
</evidence>
<keyword evidence="4" id="KW-0862">Zinc</keyword>
<dbReference type="OrthoDB" id="299212at2157"/>
<dbReference type="InterPro" id="IPR008567">
    <property type="entry name" value="BKACE"/>
</dbReference>
<dbReference type="GO" id="GO:0046872">
    <property type="term" value="F:metal ion binding"/>
    <property type="evidence" value="ECO:0007669"/>
    <property type="project" value="UniProtKB-KW"/>
</dbReference>
<dbReference type="PANTHER" id="PTHR37418">
    <property type="entry name" value="3-KETO-5-AMINOHEXANOATE CLEAVAGE ENZYME-RELATED"/>
    <property type="match status" value="1"/>
</dbReference>